<dbReference type="InterPro" id="IPR001173">
    <property type="entry name" value="Glyco_trans_2-like"/>
</dbReference>
<evidence type="ECO:0000313" key="7">
    <source>
        <dbReference type="EMBL" id="HBP28827.1"/>
    </source>
</evidence>
<evidence type="ECO:0000256" key="2">
    <source>
        <dbReference type="ARBA" id="ARBA00022475"/>
    </source>
</evidence>
<reference evidence="7 8" key="1">
    <citation type="journal article" date="2018" name="Nat. Biotechnol.">
        <title>A standardized bacterial taxonomy based on genome phylogeny substantially revises the tree of life.</title>
        <authorList>
            <person name="Parks D.H."/>
            <person name="Chuvochina M."/>
            <person name="Waite D.W."/>
            <person name="Rinke C."/>
            <person name="Skarshewski A."/>
            <person name="Chaumeil P.A."/>
            <person name="Hugenholtz P."/>
        </authorList>
    </citation>
    <scope>NUCLEOTIDE SEQUENCE [LARGE SCALE GENOMIC DNA]</scope>
    <source>
        <strain evidence="7">UBA10707</strain>
    </source>
</reference>
<keyword evidence="2" id="KW-1003">Cell membrane</keyword>
<sequence>MLTTTDGVQLNDHCGHVPQLATGRFSYAIAIPARNEQATIVACLDACWQSMQRVDAVGKIVLVVNNTTDNTQALAAAWASQTTCPLEMINITVATHFSQAGFIRRMAMQWAALSVVPDGVLLCTDADSRPDIDWVSANLAQIAAGYDLVCGDILLDQSHPQYEQICAIHRKNTLEGQYRQTCLELIHQLDPDPDNTWPHHNQVSGASLAIRRLVHDVVGGVPAVPLSEDRALAQRVALHDYRICYCGQAKVVTSCRMDGRAEGGMAQALRIRAGSGDFLIDEALEPAHLVLLRAGARASARRMWQQGQSCHDLYAFLNIESSRYDALDNIRQFGMLWQQLEQHAHCLRRERVLYSQLPVQLQRVKAMLMQVGELDMA</sequence>
<dbReference type="SUPFAM" id="SSF53448">
    <property type="entry name" value="Nucleotide-diphospho-sugar transferases"/>
    <property type="match status" value="1"/>
</dbReference>
<feature type="domain" description="Glycosyltransferase 2-like" evidence="6">
    <location>
        <begin position="29"/>
        <end position="157"/>
    </location>
</feature>
<accession>A0A356LCX9</accession>
<dbReference type="Gene3D" id="3.90.550.10">
    <property type="entry name" value="Spore Coat Polysaccharide Biosynthesis Protein SpsA, Chain A"/>
    <property type="match status" value="1"/>
</dbReference>
<dbReference type="AlphaFoldDB" id="A0A356LCX9"/>
<name>A0A356LCX9_9BURK</name>
<evidence type="ECO:0000256" key="4">
    <source>
        <dbReference type="ARBA" id="ARBA00022679"/>
    </source>
</evidence>
<evidence type="ECO:0000313" key="8">
    <source>
        <dbReference type="Proteomes" id="UP000264036"/>
    </source>
</evidence>
<dbReference type="Pfam" id="PF00535">
    <property type="entry name" value="Glycos_transf_2"/>
    <property type="match status" value="1"/>
</dbReference>
<keyword evidence="4" id="KW-0808">Transferase</keyword>
<dbReference type="EMBL" id="DOEK01000008">
    <property type="protein sequence ID" value="HBP28827.1"/>
    <property type="molecule type" value="Genomic_DNA"/>
</dbReference>
<keyword evidence="5" id="KW-0472">Membrane</keyword>
<gene>
    <name evidence="7" type="ORF">DD666_05360</name>
</gene>
<proteinExistence type="predicted"/>
<dbReference type="Proteomes" id="UP000264036">
    <property type="component" value="Unassembled WGS sequence"/>
</dbReference>
<evidence type="ECO:0000256" key="1">
    <source>
        <dbReference type="ARBA" id="ARBA00004236"/>
    </source>
</evidence>
<evidence type="ECO:0000256" key="3">
    <source>
        <dbReference type="ARBA" id="ARBA00022676"/>
    </source>
</evidence>
<evidence type="ECO:0000259" key="6">
    <source>
        <dbReference type="Pfam" id="PF00535"/>
    </source>
</evidence>
<protein>
    <recommendedName>
        <fullName evidence="6">Glycosyltransferase 2-like domain-containing protein</fullName>
    </recommendedName>
</protein>
<evidence type="ECO:0000256" key="5">
    <source>
        <dbReference type="ARBA" id="ARBA00023136"/>
    </source>
</evidence>
<organism evidence="7 8">
    <name type="scientific">Advenella kashmirensis</name>
    <dbReference type="NCBI Taxonomy" id="310575"/>
    <lineage>
        <taxon>Bacteria</taxon>
        <taxon>Pseudomonadati</taxon>
        <taxon>Pseudomonadota</taxon>
        <taxon>Betaproteobacteria</taxon>
        <taxon>Burkholderiales</taxon>
        <taxon>Alcaligenaceae</taxon>
    </lineage>
</organism>
<keyword evidence="3" id="KW-0328">Glycosyltransferase</keyword>
<dbReference type="GO" id="GO:0016757">
    <property type="term" value="F:glycosyltransferase activity"/>
    <property type="evidence" value="ECO:0007669"/>
    <property type="project" value="UniProtKB-KW"/>
</dbReference>
<comment type="caution">
    <text evidence="7">The sequence shown here is derived from an EMBL/GenBank/DDBJ whole genome shotgun (WGS) entry which is preliminary data.</text>
</comment>
<comment type="subcellular location">
    <subcellularLocation>
        <location evidence="1">Cell membrane</location>
    </subcellularLocation>
</comment>
<dbReference type="PANTHER" id="PTHR43646:SF2">
    <property type="entry name" value="GLYCOSYLTRANSFERASE 2-LIKE DOMAIN-CONTAINING PROTEIN"/>
    <property type="match status" value="1"/>
</dbReference>
<dbReference type="PANTHER" id="PTHR43646">
    <property type="entry name" value="GLYCOSYLTRANSFERASE"/>
    <property type="match status" value="1"/>
</dbReference>
<dbReference type="GO" id="GO:0005886">
    <property type="term" value="C:plasma membrane"/>
    <property type="evidence" value="ECO:0007669"/>
    <property type="project" value="UniProtKB-SubCell"/>
</dbReference>
<dbReference type="InterPro" id="IPR029044">
    <property type="entry name" value="Nucleotide-diphossugar_trans"/>
</dbReference>